<dbReference type="AlphaFoldDB" id="A0A843UEY7"/>
<proteinExistence type="predicted"/>
<evidence type="ECO:0000313" key="2">
    <source>
        <dbReference type="Proteomes" id="UP000652761"/>
    </source>
</evidence>
<gene>
    <name evidence="1" type="ORF">Taro_016906</name>
</gene>
<keyword evidence="2" id="KW-1185">Reference proteome</keyword>
<organism evidence="1 2">
    <name type="scientific">Colocasia esculenta</name>
    <name type="common">Wild taro</name>
    <name type="synonym">Arum esculentum</name>
    <dbReference type="NCBI Taxonomy" id="4460"/>
    <lineage>
        <taxon>Eukaryota</taxon>
        <taxon>Viridiplantae</taxon>
        <taxon>Streptophyta</taxon>
        <taxon>Embryophyta</taxon>
        <taxon>Tracheophyta</taxon>
        <taxon>Spermatophyta</taxon>
        <taxon>Magnoliopsida</taxon>
        <taxon>Liliopsida</taxon>
        <taxon>Araceae</taxon>
        <taxon>Aroideae</taxon>
        <taxon>Colocasieae</taxon>
        <taxon>Colocasia</taxon>
    </lineage>
</organism>
<protein>
    <submittedName>
        <fullName evidence="1">Uncharacterized protein</fullName>
    </submittedName>
</protein>
<comment type="caution">
    <text evidence="1">The sequence shown here is derived from an EMBL/GenBank/DDBJ whole genome shotgun (WGS) entry which is preliminary data.</text>
</comment>
<dbReference type="Proteomes" id="UP000652761">
    <property type="component" value="Unassembled WGS sequence"/>
</dbReference>
<accession>A0A843UEY7</accession>
<evidence type="ECO:0000313" key="1">
    <source>
        <dbReference type="EMBL" id="MQL84402.1"/>
    </source>
</evidence>
<reference evidence="1" key="1">
    <citation type="submission" date="2017-07" db="EMBL/GenBank/DDBJ databases">
        <title>Taro Niue Genome Assembly and Annotation.</title>
        <authorList>
            <person name="Atibalentja N."/>
            <person name="Keating K."/>
            <person name="Fields C.J."/>
        </authorList>
    </citation>
    <scope>NUCLEOTIDE SEQUENCE</scope>
    <source>
        <strain evidence="1">Niue_2</strain>
        <tissue evidence="1">Leaf</tissue>
    </source>
</reference>
<name>A0A843UEY7_COLES</name>
<sequence length="154" mass="16727">MTIRLQLRIDSDSTSIWAESSFHLSTDALRNRKPELCPGLSVCICRQVCGFTVRFVCVLQKGCSCCHSASVASVVAQCVHAVVARLAVDSLVVVFPVWRTLASKSRRGALGSLQRNWGLRYAVDLAGAFWQVFPELYLGGSGGGSPRTGLRCFC</sequence>
<dbReference type="EMBL" id="NMUH01000759">
    <property type="protein sequence ID" value="MQL84402.1"/>
    <property type="molecule type" value="Genomic_DNA"/>
</dbReference>